<comment type="similarity">
    <text evidence="2">Belongs to the purine-cytosine permease (2.A.39) family.</text>
</comment>
<feature type="transmembrane region" description="Helical" evidence="6">
    <location>
        <begin position="32"/>
        <end position="55"/>
    </location>
</feature>
<comment type="subcellular location">
    <subcellularLocation>
        <location evidence="1">Membrane</location>
        <topology evidence="1">Multi-pass membrane protein</topology>
    </subcellularLocation>
</comment>
<evidence type="ECO:0000313" key="7">
    <source>
        <dbReference type="EMBL" id="AEW05679.1"/>
    </source>
</evidence>
<keyword evidence="5 6" id="KW-0472">Membrane</keyword>
<dbReference type="HOGENOM" id="CLU_035711_2_0_9"/>
<feature type="transmembrane region" description="Helical" evidence="6">
    <location>
        <begin position="374"/>
        <end position="392"/>
    </location>
</feature>
<feature type="transmembrane region" description="Helical" evidence="6">
    <location>
        <begin position="398"/>
        <end position="416"/>
    </location>
</feature>
<dbReference type="PANTHER" id="PTHR30569:SF0">
    <property type="entry name" value="CYTOSINE PERMEASE"/>
    <property type="match status" value="1"/>
</dbReference>
<dbReference type="Proteomes" id="UP000005439">
    <property type="component" value="Chromosome"/>
</dbReference>
<evidence type="ECO:0000256" key="1">
    <source>
        <dbReference type="ARBA" id="ARBA00004141"/>
    </source>
</evidence>
<feature type="transmembrane region" description="Helical" evidence="6">
    <location>
        <begin position="317"/>
        <end position="336"/>
    </location>
</feature>
<proteinExistence type="inferred from homology"/>
<dbReference type="EMBL" id="CP003179">
    <property type="protein sequence ID" value="AEW05679.1"/>
    <property type="molecule type" value="Genomic_DNA"/>
</dbReference>
<keyword evidence="4 6" id="KW-1133">Transmembrane helix</keyword>
<protein>
    <submittedName>
        <fullName evidence="7">Permease for cytosine/purines uracil thiamine allantoin</fullName>
    </submittedName>
</protein>
<dbReference type="KEGG" id="sap:Sulac_2203"/>
<dbReference type="AlphaFoldDB" id="G8TTL3"/>
<keyword evidence="3 6" id="KW-0812">Transmembrane</keyword>
<feature type="transmembrane region" description="Helical" evidence="6">
    <location>
        <begin position="61"/>
        <end position="80"/>
    </location>
</feature>
<reference evidence="7 8" key="2">
    <citation type="journal article" date="2012" name="Stand. Genomic Sci.">
        <title>Complete genome sequence of the moderately thermophilic mineral-sulfide-oxidizing firmicute Sulfobacillus acidophilus type strain (NAL(T)).</title>
        <authorList>
            <person name="Anderson I."/>
            <person name="Chertkov O."/>
            <person name="Chen A."/>
            <person name="Saunders E."/>
            <person name="Lapidus A."/>
            <person name="Nolan M."/>
            <person name="Lucas S."/>
            <person name="Hammon N."/>
            <person name="Deshpande S."/>
            <person name="Cheng J.F."/>
            <person name="Han C."/>
            <person name="Tapia R."/>
            <person name="Goodwin L.A."/>
            <person name="Pitluck S."/>
            <person name="Liolios K."/>
            <person name="Pagani I."/>
            <person name="Ivanova N."/>
            <person name="Mikhailova N."/>
            <person name="Pati A."/>
            <person name="Palaniappan K."/>
            <person name="Land M."/>
            <person name="Pan C."/>
            <person name="Rohde M."/>
            <person name="Pukall R."/>
            <person name="Goker M."/>
            <person name="Detter J.C."/>
            <person name="Woyke T."/>
            <person name="Bristow J."/>
            <person name="Eisen J.A."/>
            <person name="Markowitz V."/>
            <person name="Hugenholtz P."/>
            <person name="Kyrpides N.C."/>
            <person name="Klenk H.P."/>
            <person name="Mavromatis K."/>
        </authorList>
    </citation>
    <scope>NUCLEOTIDE SEQUENCE [LARGE SCALE GENOMIC DNA]</scope>
    <source>
        <strain evidence="8">ATCC 700253 / DSM 10332 / NAL</strain>
    </source>
</reference>
<dbReference type="CDD" id="cd11484">
    <property type="entry name" value="SLC-NCS1sbd_CobB-like"/>
    <property type="match status" value="1"/>
</dbReference>
<accession>G8TTL3</accession>
<reference evidence="8" key="1">
    <citation type="submission" date="2011-12" db="EMBL/GenBank/DDBJ databases">
        <title>The complete genome of chromosome of Sulfobacillus acidophilus DSM 10332.</title>
        <authorList>
            <person name="Lucas S."/>
            <person name="Han J."/>
            <person name="Lapidus A."/>
            <person name="Bruce D."/>
            <person name="Goodwin L."/>
            <person name="Pitluck S."/>
            <person name="Peters L."/>
            <person name="Kyrpides N."/>
            <person name="Mavromatis K."/>
            <person name="Ivanova N."/>
            <person name="Mikhailova N."/>
            <person name="Chertkov O."/>
            <person name="Saunders E."/>
            <person name="Detter J.C."/>
            <person name="Tapia R."/>
            <person name="Han C."/>
            <person name="Land M."/>
            <person name="Hauser L."/>
            <person name="Markowitz V."/>
            <person name="Cheng J.-F."/>
            <person name="Hugenholtz P."/>
            <person name="Woyke T."/>
            <person name="Wu D."/>
            <person name="Pukall R."/>
            <person name="Gehrich-Schroeter G."/>
            <person name="Schneider S."/>
            <person name="Klenk H.-P."/>
            <person name="Eisen J.A."/>
        </authorList>
    </citation>
    <scope>NUCLEOTIDE SEQUENCE [LARGE SCALE GENOMIC DNA]</scope>
    <source>
        <strain evidence="8">ATCC 700253 / DSM 10332 / NAL</strain>
    </source>
</reference>
<feature type="transmembrane region" description="Helical" evidence="6">
    <location>
        <begin position="342"/>
        <end position="362"/>
    </location>
</feature>
<dbReference type="GO" id="GO:0005886">
    <property type="term" value="C:plasma membrane"/>
    <property type="evidence" value="ECO:0007669"/>
    <property type="project" value="TreeGrafter"/>
</dbReference>
<dbReference type="Pfam" id="PF02133">
    <property type="entry name" value="Transp_cyt_pur"/>
    <property type="match status" value="1"/>
</dbReference>
<dbReference type="STRING" id="679936.Sulac_2203"/>
<evidence type="ECO:0000256" key="6">
    <source>
        <dbReference type="SAM" id="Phobius"/>
    </source>
</evidence>
<evidence type="ECO:0000313" key="8">
    <source>
        <dbReference type="Proteomes" id="UP000005439"/>
    </source>
</evidence>
<feature type="transmembrane region" description="Helical" evidence="6">
    <location>
        <begin position="131"/>
        <end position="150"/>
    </location>
</feature>
<dbReference type="PANTHER" id="PTHR30569">
    <property type="entry name" value="CYTOSINE TRANSPORTER CODB"/>
    <property type="match status" value="1"/>
</dbReference>
<dbReference type="GO" id="GO:0015209">
    <property type="term" value="F:cytosine transmembrane transporter activity"/>
    <property type="evidence" value="ECO:0007669"/>
    <property type="project" value="InterPro"/>
</dbReference>
<feature type="transmembrane region" description="Helical" evidence="6">
    <location>
        <begin position="201"/>
        <end position="220"/>
    </location>
</feature>
<evidence type="ECO:0000256" key="2">
    <source>
        <dbReference type="ARBA" id="ARBA00008974"/>
    </source>
</evidence>
<gene>
    <name evidence="7" type="ordered locus">Sulac_2203</name>
</gene>
<name>G8TTL3_SULAD</name>
<evidence type="ECO:0000256" key="4">
    <source>
        <dbReference type="ARBA" id="ARBA00022989"/>
    </source>
</evidence>
<sequence length="435" mass="46121">MSAVTQEHHLLEAEFEHSAVPRSHRKSFISVALVWLGFPMIITGAITGAALVHGLGFQRGLLAMILGNLVMFAYVGLLSARGAQTGLNFALLASLTFGRKGYSLAAGLLSSILVGWYAVQTGLTGVSMHEAFGSNVFVATLIAGILYMGITIIGIRALSVIGAISAPLFVILGLYAVNIVLRGHAHSVWNYAGIPGQHISFGLALTIVIALFADAGTMTADFTRWAQNRKHAVGATFAAFPLANLTAMIIGGVLVAAMPQNPGNVFSTIAQQGGIWIAIAVAFLFINLGSVCSHCLYNASVGWSHIVGRNMNMRVMAVILGAVGITGAVLGIWNYFIDWLNILGVLVPPIGSIIILDQYLFMNHKTADTTLESFRVRPFIAWAVGSLVALIVNFQAPGLSTVLTGMVTSGVTYLLISQMAMRNVPIASTTRPEDL</sequence>
<evidence type="ECO:0000256" key="3">
    <source>
        <dbReference type="ARBA" id="ARBA00022692"/>
    </source>
</evidence>
<feature type="transmembrane region" description="Helical" evidence="6">
    <location>
        <begin position="275"/>
        <end position="297"/>
    </location>
</feature>
<dbReference type="Gene3D" id="1.10.4160.10">
    <property type="entry name" value="Hydantoin permease"/>
    <property type="match status" value="1"/>
</dbReference>
<keyword evidence="8" id="KW-1185">Reference proteome</keyword>
<dbReference type="InterPro" id="IPR001248">
    <property type="entry name" value="Pur-cyt_permease"/>
</dbReference>
<organism evidence="7 8">
    <name type="scientific">Sulfobacillus acidophilus (strain ATCC 700253 / DSM 10332 / NAL)</name>
    <dbReference type="NCBI Taxonomy" id="679936"/>
    <lineage>
        <taxon>Bacteria</taxon>
        <taxon>Bacillati</taxon>
        <taxon>Bacillota</taxon>
        <taxon>Clostridia</taxon>
        <taxon>Eubacteriales</taxon>
        <taxon>Clostridiales Family XVII. Incertae Sedis</taxon>
        <taxon>Sulfobacillus</taxon>
    </lineage>
</organism>
<dbReference type="InterPro" id="IPR030191">
    <property type="entry name" value="CodB"/>
</dbReference>
<dbReference type="PATRIC" id="fig|679936.5.peg.2278"/>
<feature type="transmembrane region" description="Helical" evidence="6">
    <location>
        <begin position="157"/>
        <end position="181"/>
    </location>
</feature>
<evidence type="ECO:0000256" key="5">
    <source>
        <dbReference type="ARBA" id="ARBA00023136"/>
    </source>
</evidence>
<feature type="transmembrane region" description="Helical" evidence="6">
    <location>
        <begin position="232"/>
        <end position="255"/>
    </location>
</feature>
<feature type="transmembrane region" description="Helical" evidence="6">
    <location>
        <begin position="101"/>
        <end position="119"/>
    </location>
</feature>